<evidence type="ECO:0000256" key="2">
    <source>
        <dbReference type="ARBA" id="ARBA00004651"/>
    </source>
</evidence>
<feature type="transmembrane region" description="Helical" evidence="10">
    <location>
        <begin position="115"/>
        <end position="139"/>
    </location>
</feature>
<comment type="function">
    <text evidence="1">Fluoride channel required for the rapid expulsion of cytoplasmic fluoride.</text>
</comment>
<accession>A0AAN8A4Q9</accession>
<evidence type="ECO:0000256" key="7">
    <source>
        <dbReference type="ARBA" id="ARBA00035120"/>
    </source>
</evidence>
<feature type="transmembrane region" description="Helical" evidence="10">
    <location>
        <begin position="448"/>
        <end position="467"/>
    </location>
</feature>
<comment type="similarity">
    <text evidence="7">Belongs to the fluoride channel Fluc/FEX (TC 1.A.43) family.</text>
</comment>
<evidence type="ECO:0008006" key="13">
    <source>
        <dbReference type="Google" id="ProtNLM"/>
    </source>
</evidence>
<comment type="catalytic activity">
    <reaction evidence="8">
        <text>fluoride(in) = fluoride(out)</text>
        <dbReference type="Rhea" id="RHEA:76159"/>
        <dbReference type="ChEBI" id="CHEBI:17051"/>
    </reaction>
    <physiologicalReaction direction="left-to-right" evidence="8">
        <dbReference type="Rhea" id="RHEA:76160"/>
    </physiologicalReaction>
</comment>
<evidence type="ECO:0000256" key="4">
    <source>
        <dbReference type="ARBA" id="ARBA00022692"/>
    </source>
</evidence>
<name>A0AAN8A4Q9_9PEZI</name>
<feature type="transmembrane region" description="Helical" evidence="10">
    <location>
        <begin position="352"/>
        <end position="372"/>
    </location>
</feature>
<feature type="compositionally biased region" description="Basic and acidic residues" evidence="9">
    <location>
        <begin position="85"/>
        <end position="97"/>
    </location>
</feature>
<proteinExistence type="inferred from homology"/>
<dbReference type="AlphaFoldDB" id="A0AAN8A4Q9"/>
<feature type="compositionally biased region" description="Basic and acidic residues" evidence="9">
    <location>
        <begin position="187"/>
        <end position="204"/>
    </location>
</feature>
<keyword evidence="4 10" id="KW-0812">Transmembrane</keyword>
<evidence type="ECO:0000256" key="9">
    <source>
        <dbReference type="SAM" id="MobiDB-lite"/>
    </source>
</evidence>
<dbReference type="Pfam" id="PF02537">
    <property type="entry name" value="CRCB"/>
    <property type="match status" value="2"/>
</dbReference>
<dbReference type="PANTHER" id="PTHR28259:SF1">
    <property type="entry name" value="FLUORIDE EXPORT PROTEIN 1-RELATED"/>
    <property type="match status" value="1"/>
</dbReference>
<evidence type="ECO:0000256" key="1">
    <source>
        <dbReference type="ARBA" id="ARBA00002598"/>
    </source>
</evidence>
<keyword evidence="3" id="KW-1003">Cell membrane</keyword>
<feature type="region of interest" description="Disordered" evidence="9">
    <location>
        <begin position="187"/>
        <end position="212"/>
    </location>
</feature>
<reference evidence="11" key="1">
    <citation type="submission" date="2023-08" db="EMBL/GenBank/DDBJ databases">
        <title>Black Yeasts Isolated from many extreme environments.</title>
        <authorList>
            <person name="Coleine C."/>
            <person name="Stajich J.E."/>
            <person name="Selbmann L."/>
        </authorList>
    </citation>
    <scope>NUCLEOTIDE SEQUENCE</scope>
    <source>
        <strain evidence="11">CCFEE 5810</strain>
    </source>
</reference>
<evidence type="ECO:0000256" key="5">
    <source>
        <dbReference type="ARBA" id="ARBA00022989"/>
    </source>
</evidence>
<keyword evidence="5 10" id="KW-1133">Transmembrane helix</keyword>
<dbReference type="Proteomes" id="UP001310594">
    <property type="component" value="Unassembled WGS sequence"/>
</dbReference>
<feature type="transmembrane region" description="Helical" evidence="10">
    <location>
        <begin position="328"/>
        <end position="346"/>
    </location>
</feature>
<evidence type="ECO:0000256" key="10">
    <source>
        <dbReference type="SAM" id="Phobius"/>
    </source>
</evidence>
<dbReference type="GO" id="GO:0005886">
    <property type="term" value="C:plasma membrane"/>
    <property type="evidence" value="ECO:0007669"/>
    <property type="project" value="UniProtKB-SubCell"/>
</dbReference>
<sequence length="483" mass="53268">MGLERREAEGLDELAAPPPDQNPEKNEVHRQNSLELECRRDKIEDQTKAVTPSDRWEAEGLDELAAPPPDQNPEGNEVYRQNSLESERRREDIENRTEAVASTPTPSFKQKFLPVLYAVSYLIFFSILGTLARLGIVALTTYPGAPNSNPILWANVSGSLIIGYLREDRLLFRSQWKQALRDAEKKAEEEAKKSELSNEGKGDQEGDESQEQARQLFSASKVTVHAYVGMSVGFCGSFTSFADIIRDAFLALSNDFNTARISTLTTEDVAKVRPAGYSVLAVIGIVWLQVAMSTAALQLGAHIAMALEEFSDRLPELEYEFEAAMDKAMVVLGWGAWLGTVMLAIWPPHEAWRGQAVFAIVFAPLGCLLRFYLALLLNRRISSFPLGTFTANVLGTCILGMILDLQYSRLGGNLGCQILQGVGDGFCGALTTISTWVLELKALRLVHAYIYAATSIGVSFAFILTIMGSLRWTEGFRDPVCVA</sequence>
<feature type="region of interest" description="Disordered" evidence="9">
    <location>
        <begin position="1"/>
        <end position="102"/>
    </location>
</feature>
<keyword evidence="6 10" id="KW-0472">Membrane</keyword>
<gene>
    <name evidence="11" type="ORF">LTR97_002490</name>
</gene>
<dbReference type="PANTHER" id="PTHR28259">
    <property type="entry name" value="FLUORIDE EXPORT PROTEIN 1-RELATED"/>
    <property type="match status" value="1"/>
</dbReference>
<dbReference type="GO" id="GO:1903425">
    <property type="term" value="F:fluoride transmembrane transporter activity"/>
    <property type="evidence" value="ECO:0007669"/>
    <property type="project" value="TreeGrafter"/>
</dbReference>
<feature type="transmembrane region" description="Helical" evidence="10">
    <location>
        <begin position="279"/>
        <end position="307"/>
    </location>
</feature>
<evidence type="ECO:0000256" key="8">
    <source>
        <dbReference type="ARBA" id="ARBA00035585"/>
    </source>
</evidence>
<dbReference type="EMBL" id="JAVRQU010000003">
    <property type="protein sequence ID" value="KAK5705372.1"/>
    <property type="molecule type" value="Genomic_DNA"/>
</dbReference>
<comment type="caution">
    <text evidence="11">The sequence shown here is derived from an EMBL/GenBank/DDBJ whole genome shotgun (WGS) entry which is preliminary data.</text>
</comment>
<evidence type="ECO:0000256" key="6">
    <source>
        <dbReference type="ARBA" id="ARBA00023136"/>
    </source>
</evidence>
<feature type="transmembrane region" description="Helical" evidence="10">
    <location>
        <begin position="384"/>
        <end position="403"/>
    </location>
</feature>
<organism evidence="11 12">
    <name type="scientific">Elasticomyces elasticus</name>
    <dbReference type="NCBI Taxonomy" id="574655"/>
    <lineage>
        <taxon>Eukaryota</taxon>
        <taxon>Fungi</taxon>
        <taxon>Dikarya</taxon>
        <taxon>Ascomycota</taxon>
        <taxon>Pezizomycotina</taxon>
        <taxon>Dothideomycetes</taxon>
        <taxon>Dothideomycetidae</taxon>
        <taxon>Mycosphaerellales</taxon>
        <taxon>Teratosphaeriaceae</taxon>
        <taxon>Elasticomyces</taxon>
    </lineage>
</organism>
<evidence type="ECO:0000313" key="11">
    <source>
        <dbReference type="EMBL" id="KAK5705372.1"/>
    </source>
</evidence>
<protein>
    <recommendedName>
        <fullName evidence="13">Fluoride export protein 1</fullName>
    </recommendedName>
</protein>
<comment type="subcellular location">
    <subcellularLocation>
        <location evidence="2">Cell membrane</location>
        <topology evidence="2">Multi-pass membrane protein</topology>
    </subcellularLocation>
</comment>
<feature type="transmembrane region" description="Helical" evidence="10">
    <location>
        <begin position="224"/>
        <end position="245"/>
    </location>
</feature>
<dbReference type="InterPro" id="IPR003691">
    <property type="entry name" value="FluC"/>
</dbReference>
<evidence type="ECO:0000256" key="3">
    <source>
        <dbReference type="ARBA" id="ARBA00022475"/>
    </source>
</evidence>
<evidence type="ECO:0000313" key="12">
    <source>
        <dbReference type="Proteomes" id="UP001310594"/>
    </source>
</evidence>
<feature type="compositionally biased region" description="Basic and acidic residues" evidence="9">
    <location>
        <begin position="22"/>
        <end position="47"/>
    </location>
</feature>